<dbReference type="PROSITE" id="PS50801">
    <property type="entry name" value="STAS"/>
    <property type="match status" value="1"/>
</dbReference>
<dbReference type="InterPro" id="IPR002645">
    <property type="entry name" value="STAS_dom"/>
</dbReference>
<dbReference type="Gene3D" id="3.30.750.24">
    <property type="entry name" value="STAS domain"/>
    <property type="match status" value="1"/>
</dbReference>
<feature type="domain" description="STAS" evidence="3">
    <location>
        <begin position="17"/>
        <end position="118"/>
    </location>
</feature>
<dbReference type="AlphaFoldDB" id="A0A918X9J9"/>
<dbReference type="PANTHER" id="PTHR33495:SF2">
    <property type="entry name" value="ANTI-SIGMA FACTOR ANTAGONIST TM_1081-RELATED"/>
    <property type="match status" value="1"/>
</dbReference>
<reference evidence="4 5" key="1">
    <citation type="journal article" date="2014" name="Int. J. Syst. Evol. Microbiol.">
        <title>Complete genome sequence of Corynebacterium casei LMG S-19264T (=DSM 44701T), isolated from a smear-ripened cheese.</title>
        <authorList>
            <consortium name="US DOE Joint Genome Institute (JGI-PGF)"/>
            <person name="Walter F."/>
            <person name="Albersmeier A."/>
            <person name="Kalinowski J."/>
            <person name="Ruckert C."/>
        </authorList>
    </citation>
    <scope>NUCLEOTIDE SEQUENCE [LARGE SCALE GENOMIC DNA]</scope>
    <source>
        <strain evidence="4 5">KCTC 19473</strain>
    </source>
</reference>
<gene>
    <name evidence="4" type="primary">rsbV</name>
    <name evidence="4" type="ORF">GCM10007147_11390</name>
</gene>
<dbReference type="SUPFAM" id="SSF52091">
    <property type="entry name" value="SpoIIaa-like"/>
    <property type="match status" value="1"/>
</dbReference>
<dbReference type="NCBIfam" id="TIGR00377">
    <property type="entry name" value="ant_ant_sig"/>
    <property type="match status" value="1"/>
</dbReference>
<comment type="caution">
    <text evidence="4">The sequence shown here is derived from an EMBL/GenBank/DDBJ whole genome shotgun (WGS) entry which is preliminary data.</text>
</comment>
<protein>
    <recommendedName>
        <fullName evidence="2">Anti-sigma factor antagonist</fullName>
    </recommendedName>
</protein>
<evidence type="ECO:0000313" key="5">
    <source>
        <dbReference type="Proteomes" id="UP000654947"/>
    </source>
</evidence>
<dbReference type="Pfam" id="PF01740">
    <property type="entry name" value="STAS"/>
    <property type="match status" value="1"/>
</dbReference>
<organism evidence="4 5">
    <name type="scientific">Nocardiopsis kunsanensis</name>
    <dbReference type="NCBI Taxonomy" id="141693"/>
    <lineage>
        <taxon>Bacteria</taxon>
        <taxon>Bacillati</taxon>
        <taxon>Actinomycetota</taxon>
        <taxon>Actinomycetes</taxon>
        <taxon>Streptosporangiales</taxon>
        <taxon>Nocardiopsidaceae</taxon>
        <taxon>Nocardiopsis</taxon>
    </lineage>
</organism>
<evidence type="ECO:0000256" key="2">
    <source>
        <dbReference type="RuleBase" id="RU003749"/>
    </source>
</evidence>
<dbReference type="InterPro" id="IPR003658">
    <property type="entry name" value="Anti-sigma_ant"/>
</dbReference>
<proteinExistence type="inferred from homology"/>
<evidence type="ECO:0000313" key="4">
    <source>
        <dbReference type="EMBL" id="GHD19955.1"/>
    </source>
</evidence>
<dbReference type="CDD" id="cd07043">
    <property type="entry name" value="STAS_anti-anti-sigma_factors"/>
    <property type="match status" value="1"/>
</dbReference>
<keyword evidence="5" id="KW-1185">Reference proteome</keyword>
<dbReference type="Proteomes" id="UP000654947">
    <property type="component" value="Unassembled WGS sequence"/>
</dbReference>
<comment type="similarity">
    <text evidence="1 2">Belongs to the anti-sigma-factor antagonist family.</text>
</comment>
<dbReference type="PANTHER" id="PTHR33495">
    <property type="entry name" value="ANTI-SIGMA FACTOR ANTAGONIST TM_1081-RELATED-RELATED"/>
    <property type="match status" value="1"/>
</dbReference>
<sequence length="137" mass="14904">MANDAGFSVRERFRCSGATVVPVHGEIDLATADHLRDRLLRTARHRAHDCLVVDMSGLDFFDASGVRSLVAVHHELTRQGRHLALAEPAPVAARVIQALELESLFEVYPVVRMARAHADGRPVHHAPDTGCTVPGTS</sequence>
<evidence type="ECO:0000256" key="1">
    <source>
        <dbReference type="ARBA" id="ARBA00009013"/>
    </source>
</evidence>
<dbReference type="RefSeq" id="WP_017575662.1">
    <property type="nucleotide sequence ID" value="NZ_BMXL01000004.1"/>
</dbReference>
<accession>A0A918X9J9</accession>
<dbReference type="InterPro" id="IPR036513">
    <property type="entry name" value="STAS_dom_sf"/>
</dbReference>
<dbReference type="EMBL" id="BMXL01000004">
    <property type="protein sequence ID" value="GHD19955.1"/>
    <property type="molecule type" value="Genomic_DNA"/>
</dbReference>
<evidence type="ECO:0000259" key="3">
    <source>
        <dbReference type="PROSITE" id="PS50801"/>
    </source>
</evidence>
<name>A0A918X9J9_9ACTN</name>
<dbReference type="GO" id="GO:0043856">
    <property type="term" value="F:anti-sigma factor antagonist activity"/>
    <property type="evidence" value="ECO:0007669"/>
    <property type="project" value="InterPro"/>
</dbReference>